<evidence type="ECO:0000313" key="2">
    <source>
        <dbReference type="EMBL" id="CEM34396.1"/>
    </source>
</evidence>
<gene>
    <name evidence="2" type="ORF">Cvel_5221</name>
</gene>
<dbReference type="EMBL" id="CDMZ01001558">
    <property type="protein sequence ID" value="CEM34396.1"/>
    <property type="molecule type" value="Genomic_DNA"/>
</dbReference>
<name>A0A0G4GUB7_9ALVE</name>
<evidence type="ECO:0000256" key="1">
    <source>
        <dbReference type="SAM" id="Phobius"/>
    </source>
</evidence>
<dbReference type="AlphaFoldDB" id="A0A0G4GUB7"/>
<dbReference type="VEuPathDB" id="CryptoDB:Cvel_5221"/>
<dbReference type="PhylomeDB" id="A0A0G4GUB7"/>
<protein>
    <submittedName>
        <fullName evidence="2">Uncharacterized protein</fullName>
    </submittedName>
</protein>
<accession>A0A0G4GUB7</accession>
<keyword evidence="1" id="KW-0812">Transmembrane</keyword>
<proteinExistence type="predicted"/>
<reference evidence="2" key="1">
    <citation type="submission" date="2014-11" db="EMBL/GenBank/DDBJ databases">
        <authorList>
            <person name="Otto D Thomas"/>
            <person name="Naeem Raeece"/>
        </authorList>
    </citation>
    <scope>NUCLEOTIDE SEQUENCE</scope>
</reference>
<keyword evidence="1" id="KW-0472">Membrane</keyword>
<keyword evidence="1" id="KW-1133">Transmembrane helix</keyword>
<feature type="transmembrane region" description="Helical" evidence="1">
    <location>
        <begin position="36"/>
        <end position="54"/>
    </location>
</feature>
<organism evidence="2">
    <name type="scientific">Chromera velia CCMP2878</name>
    <dbReference type="NCBI Taxonomy" id="1169474"/>
    <lineage>
        <taxon>Eukaryota</taxon>
        <taxon>Sar</taxon>
        <taxon>Alveolata</taxon>
        <taxon>Colpodellida</taxon>
        <taxon>Chromeraceae</taxon>
        <taxon>Chromera</taxon>
    </lineage>
</organism>
<sequence length="160" mass="18111">MGWRLTWKEQERKPRKLKAPFFGKGFTDHRFGKVDTYVGIPPLWIIATMTLFYVSMGYEMDAANIIAAFLTSKDHNRERIGALIPDSLPAISKEYPFEDVTAEQWAVLREKAKQFMSGKIYLVEMGLYGLPCAAALFDAKLLGVLKKEGFEKVETGLAVK</sequence>